<proteinExistence type="predicted"/>
<dbReference type="Proteomes" id="UP000037843">
    <property type="component" value="Unassembled WGS sequence"/>
</dbReference>
<reference evidence="1 2" key="1">
    <citation type="submission" date="2015-09" db="EMBL/GenBank/DDBJ databases">
        <title>Genome Sequences of Mycobacterium immunogenum Isolates, Recuperated from a Chloraminated Drinking Water Distribution System Simulator Subjected to Episodes of Nitrification.</title>
        <authorList>
            <person name="Gomez-Alvarez V."/>
            <person name="Revetta R.P."/>
        </authorList>
    </citation>
    <scope>NUCLEOTIDE SEQUENCE [LARGE SCALE GENOMIC DNA]</scope>
    <source>
        <strain evidence="1 2">H008</strain>
    </source>
</reference>
<evidence type="ECO:0000313" key="1">
    <source>
        <dbReference type="EMBL" id="KPG14318.1"/>
    </source>
</evidence>
<name>A0A7V8LR36_9MYCO</name>
<dbReference type="AlphaFoldDB" id="A0A7V8LR36"/>
<protein>
    <submittedName>
        <fullName evidence="1">Uncharacterized protein</fullName>
    </submittedName>
</protein>
<accession>A0A7V8LR36</accession>
<evidence type="ECO:0000313" key="2">
    <source>
        <dbReference type="Proteomes" id="UP000037843"/>
    </source>
</evidence>
<dbReference type="EMBL" id="LJFO01000003">
    <property type="protein sequence ID" value="KPG14318.1"/>
    <property type="molecule type" value="Genomic_DNA"/>
</dbReference>
<gene>
    <name evidence="1" type="ORF">AN908_07055</name>
</gene>
<sequence>MMKPSFGLVAQVVGSRFLSCEADHLVVKNAIQLFEDCVQLAAVNASKTVSGIRPLEEMVWPFFAAHSLMATD</sequence>
<comment type="caution">
    <text evidence="1">The sequence shown here is derived from an EMBL/GenBank/DDBJ whole genome shotgun (WGS) entry which is preliminary data.</text>
</comment>
<organism evidence="1 2">
    <name type="scientific">Mycobacteroides immunogenum</name>
    <dbReference type="NCBI Taxonomy" id="83262"/>
    <lineage>
        <taxon>Bacteria</taxon>
        <taxon>Bacillati</taxon>
        <taxon>Actinomycetota</taxon>
        <taxon>Actinomycetes</taxon>
        <taxon>Mycobacteriales</taxon>
        <taxon>Mycobacteriaceae</taxon>
        <taxon>Mycobacteroides</taxon>
    </lineage>
</organism>